<keyword evidence="4 15" id="KW-0378">Hydrolase</keyword>
<keyword evidence="3" id="KW-0227">DNA damage</keyword>
<protein>
    <recommendedName>
        <fullName evidence="12">DNA 3'-5' helicase</fullName>
        <ecNumber evidence="12">5.6.2.4</ecNumber>
    </recommendedName>
    <alternativeName>
        <fullName evidence="13">DNA 3'-5' helicase II</fullName>
    </alternativeName>
</protein>
<dbReference type="Gene3D" id="3.30.160.800">
    <property type="match status" value="1"/>
</dbReference>
<evidence type="ECO:0000256" key="13">
    <source>
        <dbReference type="ARBA" id="ARBA00034923"/>
    </source>
</evidence>
<dbReference type="InterPro" id="IPR014151">
    <property type="entry name" value="DNA_helicase_AddA"/>
</dbReference>
<dbReference type="SUPFAM" id="SSF52540">
    <property type="entry name" value="P-loop containing nucleoside triphosphate hydrolases"/>
    <property type="match status" value="1"/>
</dbReference>
<evidence type="ECO:0000256" key="12">
    <source>
        <dbReference type="ARBA" id="ARBA00034808"/>
    </source>
</evidence>
<comment type="caution">
    <text evidence="19">The sequence shown here is derived from an EMBL/GenBank/DDBJ whole genome shotgun (WGS) entry which is preliminary data.</text>
</comment>
<dbReference type="Pfam" id="PF12705">
    <property type="entry name" value="PDDEXK_1"/>
    <property type="match status" value="1"/>
</dbReference>
<evidence type="ECO:0000256" key="9">
    <source>
        <dbReference type="ARBA" id="ARBA00023204"/>
    </source>
</evidence>
<comment type="catalytic activity">
    <reaction evidence="14">
        <text>ATP + H2O = ADP + phosphate + H(+)</text>
        <dbReference type="Rhea" id="RHEA:13065"/>
        <dbReference type="ChEBI" id="CHEBI:15377"/>
        <dbReference type="ChEBI" id="CHEBI:15378"/>
        <dbReference type="ChEBI" id="CHEBI:30616"/>
        <dbReference type="ChEBI" id="CHEBI:43474"/>
        <dbReference type="ChEBI" id="CHEBI:456216"/>
        <dbReference type="EC" id="5.6.2.4"/>
    </reaction>
</comment>
<accession>A0ABX0TWB4</accession>
<feature type="region of interest" description="Disordered" evidence="16">
    <location>
        <begin position="931"/>
        <end position="969"/>
    </location>
</feature>
<keyword evidence="1" id="KW-0540">Nuclease</keyword>
<dbReference type="NCBIfam" id="TIGR02784">
    <property type="entry name" value="addA_alphas"/>
    <property type="match status" value="1"/>
</dbReference>
<evidence type="ECO:0000259" key="18">
    <source>
        <dbReference type="PROSITE" id="PS51217"/>
    </source>
</evidence>
<dbReference type="PROSITE" id="PS51217">
    <property type="entry name" value="UVRD_HELICASE_CTER"/>
    <property type="match status" value="1"/>
</dbReference>
<evidence type="ECO:0000313" key="20">
    <source>
        <dbReference type="Proteomes" id="UP000727456"/>
    </source>
</evidence>
<dbReference type="PANTHER" id="PTHR11070">
    <property type="entry name" value="UVRD / RECB / PCRA DNA HELICASE FAMILY MEMBER"/>
    <property type="match status" value="1"/>
</dbReference>
<dbReference type="Pfam" id="PF00580">
    <property type="entry name" value="UvrD-helicase"/>
    <property type="match status" value="2"/>
</dbReference>
<dbReference type="EC" id="5.6.2.4" evidence="12"/>
<dbReference type="PROSITE" id="PS51198">
    <property type="entry name" value="UVRD_HELICASE_ATP_BIND"/>
    <property type="match status" value="1"/>
</dbReference>
<evidence type="ECO:0000256" key="1">
    <source>
        <dbReference type="ARBA" id="ARBA00022722"/>
    </source>
</evidence>
<evidence type="ECO:0000313" key="19">
    <source>
        <dbReference type="EMBL" id="NIJ08080.1"/>
    </source>
</evidence>
<evidence type="ECO:0000256" key="16">
    <source>
        <dbReference type="SAM" id="MobiDB-lite"/>
    </source>
</evidence>
<evidence type="ECO:0000256" key="6">
    <source>
        <dbReference type="ARBA" id="ARBA00022839"/>
    </source>
</evidence>
<dbReference type="InterPro" id="IPR000212">
    <property type="entry name" value="DNA_helicase_UvrD/REP"/>
</dbReference>
<sequence length="1146" mass="123882">MTGKPKPLERLLGEQADASDPKKLVWLSASAGTGKTHVLTARVLRLLLSGAAPGSILCLTFTKAGAAEMADRIQARLASWVRMSEPKLKKELFALGEANDDRALRKARRLFAGVLDAPGGGLRIQTIHAFAQTLLAAFPAEAGLVPGFKPLEGRAEAALARETLGRLLADAEAQGDLGLIADAQALSRRLGEEAAERYLRLCARAPQAMVALGMRQGIEARVRSALDVWLGDVEARIIEECRDFDCAGLRAIRAANLAWGTKTGLDHADRIDRFLNADAVGRAALLPEMIAMVRTKDGTPRAISTKLLGCDAAHGDNCEALGEAIGALVGQRTRAATAVLIAAGLRAGQAYALAYAEAKRAAGVVDFDDLIRLTVDLLEQEGIGQWIRFKLDSRIDHVLIDEGQDTNQRQWAIVKALADEYFVEEAGEETRAARTIFSVGDFKQAIFGFQGTDPANFAEARSYFSGRAADSGRTVEHLSIDRSFRSTPPILTVIDRLTETIGREAMGLEDDLKSHISAQADGPGTVTVWQTVTVDMGEDAEDPEEGWIDDAARLFASKLAEQVRQWIAAPLWLPAKKRPLRPEDVLILVRKRGDLASLIVARLHAAGVPVAGVDRLRLDAPLAVKDLMAAVRFVLQPEDDLTLASLLVSPLFGLSQGALYELAFGRSGTLWSALLASEQESVVRDLKGLLNAADFTTPYQFLEAILSGPLDGRRRLLARLGDEARDPIEELLNAALAFEREATPTLQRFLDWFDRGEVEVTRDPSAPLDAVRVMTVHGAKGLQAPLVILADATGDPTRAPKRGLEWLVDAEGEAVPVIRPRKGEVAGSLAEAAEALEKRELQEHWRLLYVAATRAEERLVIAGSLGPQAKGIAPEKSWWATFATVMDGMGIDPVEDPLWVGARHYRGDRPQLAEVRAPRAADRTIVEAPLPEWLRRSAPQESRPPRPLAPSAPGEDDSAQPPPSPAMRAAARRGRLLHSLFERLPAITPDERHTAAIRWLTESAGVEDVAEAEAIARDACTIIATPDLRAIFSDRALAEAPIAAVLGDGIVVAGTVDRLLIEADRVQVIDYKTSRAVPASVDDVPTGHLRQMAAYVAALRVIFPDRQVEAALLYTAAPVLLPLPDALLDRHKPSLQPMQQKLALGG</sequence>
<keyword evidence="7 15" id="KW-0067">ATP-binding</keyword>
<evidence type="ECO:0000256" key="15">
    <source>
        <dbReference type="PROSITE-ProRule" id="PRU00560"/>
    </source>
</evidence>
<comment type="catalytic activity">
    <reaction evidence="11">
        <text>Couples ATP hydrolysis with the unwinding of duplex DNA by translocating in the 3'-5' direction.</text>
        <dbReference type="EC" id="5.6.2.4"/>
    </reaction>
</comment>
<dbReference type="SUPFAM" id="SSF52980">
    <property type="entry name" value="Restriction endonuclease-like"/>
    <property type="match status" value="1"/>
</dbReference>
<dbReference type="InterPro" id="IPR011604">
    <property type="entry name" value="PDDEXK-like_dom_sf"/>
</dbReference>
<dbReference type="GO" id="GO:0003678">
    <property type="term" value="F:DNA helicase activity"/>
    <property type="evidence" value="ECO:0007669"/>
    <property type="project" value="UniProtKB-EC"/>
</dbReference>
<name>A0ABX0TWB4_9SPHN</name>
<dbReference type="Gene3D" id="3.40.50.300">
    <property type="entry name" value="P-loop containing nucleotide triphosphate hydrolases"/>
    <property type="match status" value="3"/>
</dbReference>
<feature type="domain" description="UvrD-like helicase C-terminal" evidence="18">
    <location>
        <begin position="507"/>
        <end position="781"/>
    </location>
</feature>
<evidence type="ECO:0000256" key="14">
    <source>
        <dbReference type="ARBA" id="ARBA00048988"/>
    </source>
</evidence>
<dbReference type="Gene3D" id="3.90.320.10">
    <property type="match status" value="1"/>
</dbReference>
<feature type="domain" description="UvrD-like helicase ATP-binding" evidence="17">
    <location>
        <begin position="8"/>
        <end position="487"/>
    </location>
</feature>
<dbReference type="RefSeq" id="WP_167072902.1">
    <property type="nucleotide sequence ID" value="NZ_JAAOZC010000003.1"/>
</dbReference>
<evidence type="ECO:0000256" key="7">
    <source>
        <dbReference type="ARBA" id="ARBA00022840"/>
    </source>
</evidence>
<evidence type="ECO:0000256" key="8">
    <source>
        <dbReference type="ARBA" id="ARBA00023125"/>
    </source>
</evidence>
<evidence type="ECO:0000256" key="11">
    <source>
        <dbReference type="ARBA" id="ARBA00034617"/>
    </source>
</evidence>
<evidence type="ECO:0000256" key="2">
    <source>
        <dbReference type="ARBA" id="ARBA00022741"/>
    </source>
</evidence>
<keyword evidence="9" id="KW-0234">DNA repair</keyword>
<evidence type="ECO:0000256" key="4">
    <source>
        <dbReference type="ARBA" id="ARBA00022801"/>
    </source>
</evidence>
<keyword evidence="5 15" id="KW-0347">Helicase</keyword>
<keyword evidence="20" id="KW-1185">Reference proteome</keyword>
<dbReference type="GO" id="GO:0016787">
    <property type="term" value="F:hydrolase activity"/>
    <property type="evidence" value="ECO:0007669"/>
    <property type="project" value="UniProtKB-KW"/>
</dbReference>
<dbReference type="InterPro" id="IPR014017">
    <property type="entry name" value="DNA_helicase_UvrD-like_C"/>
</dbReference>
<evidence type="ECO:0000259" key="17">
    <source>
        <dbReference type="PROSITE" id="PS51198"/>
    </source>
</evidence>
<evidence type="ECO:0000256" key="5">
    <source>
        <dbReference type="ARBA" id="ARBA00022806"/>
    </source>
</evidence>
<keyword evidence="2 15" id="KW-0547">Nucleotide-binding</keyword>
<reference evidence="19 20" key="1">
    <citation type="submission" date="2020-03" db="EMBL/GenBank/DDBJ databases">
        <title>Genomic Encyclopedia of Type Strains, Phase III (KMG-III): the genomes of soil and plant-associated and newly described type strains.</title>
        <authorList>
            <person name="Whitman W."/>
        </authorList>
    </citation>
    <scope>NUCLEOTIDE SEQUENCE [LARGE SCALE GENOMIC DNA]</scope>
    <source>
        <strain evidence="19 20">CECT 8804</strain>
    </source>
</reference>
<dbReference type="InterPro" id="IPR027417">
    <property type="entry name" value="P-loop_NTPase"/>
</dbReference>
<keyword evidence="6" id="KW-0269">Exonuclease</keyword>
<dbReference type="EMBL" id="JAAOZC010000003">
    <property type="protein sequence ID" value="NIJ08080.1"/>
    <property type="molecule type" value="Genomic_DNA"/>
</dbReference>
<gene>
    <name evidence="19" type="ORF">FHS31_001690</name>
</gene>
<dbReference type="InterPro" id="IPR011335">
    <property type="entry name" value="Restrct_endonuc-II-like"/>
</dbReference>
<dbReference type="Pfam" id="PF13361">
    <property type="entry name" value="UvrD_C"/>
    <property type="match status" value="1"/>
</dbReference>
<keyword evidence="8" id="KW-0238">DNA-binding</keyword>
<keyword evidence="10" id="KW-0413">Isomerase</keyword>
<organism evidence="19 20">
    <name type="scientific">Sphingomonas vulcanisoli</name>
    <dbReference type="NCBI Taxonomy" id="1658060"/>
    <lineage>
        <taxon>Bacteria</taxon>
        <taxon>Pseudomonadati</taxon>
        <taxon>Pseudomonadota</taxon>
        <taxon>Alphaproteobacteria</taxon>
        <taxon>Sphingomonadales</taxon>
        <taxon>Sphingomonadaceae</taxon>
        <taxon>Sphingomonas</taxon>
    </lineage>
</organism>
<dbReference type="InterPro" id="IPR038726">
    <property type="entry name" value="PDDEXK_AddAB-type"/>
</dbReference>
<dbReference type="Gene3D" id="1.10.486.10">
    <property type="entry name" value="PCRA, domain 4"/>
    <property type="match status" value="1"/>
</dbReference>
<feature type="binding site" evidence="15">
    <location>
        <begin position="29"/>
        <end position="36"/>
    </location>
    <ligand>
        <name>ATP</name>
        <dbReference type="ChEBI" id="CHEBI:30616"/>
    </ligand>
</feature>
<dbReference type="Proteomes" id="UP000727456">
    <property type="component" value="Unassembled WGS sequence"/>
</dbReference>
<evidence type="ECO:0000256" key="3">
    <source>
        <dbReference type="ARBA" id="ARBA00022763"/>
    </source>
</evidence>
<evidence type="ECO:0000256" key="10">
    <source>
        <dbReference type="ARBA" id="ARBA00023235"/>
    </source>
</evidence>
<proteinExistence type="predicted"/>
<dbReference type="PANTHER" id="PTHR11070:SF2">
    <property type="entry name" value="ATP-DEPENDENT DNA HELICASE SRS2"/>
    <property type="match status" value="1"/>
</dbReference>
<dbReference type="InterPro" id="IPR014016">
    <property type="entry name" value="UvrD-like_ATP-bd"/>
</dbReference>